<dbReference type="InterPro" id="IPR046426">
    <property type="entry name" value="DAXX_histone-bd_sf"/>
</dbReference>
<dbReference type="Pfam" id="PF20920">
    <property type="entry name" value="DAXX_hist_bd"/>
    <property type="match status" value="1"/>
</dbReference>
<accession>A0A1B6GMW0</accession>
<evidence type="ECO:0000256" key="1">
    <source>
        <dbReference type="ARBA" id="ARBA00004123"/>
    </source>
</evidence>
<protein>
    <recommendedName>
        <fullName evidence="12">Daxx histone-binding domain-containing protein</fullName>
    </recommendedName>
</protein>
<proteinExistence type="predicted"/>
<dbReference type="GO" id="GO:0050681">
    <property type="term" value="F:nuclear androgen receptor binding"/>
    <property type="evidence" value="ECO:0007669"/>
    <property type="project" value="TreeGrafter"/>
</dbReference>
<feature type="region of interest" description="Disordered" evidence="11">
    <location>
        <begin position="432"/>
        <end position="848"/>
    </location>
</feature>
<evidence type="ECO:0000256" key="8">
    <source>
        <dbReference type="ARBA" id="ARBA00023186"/>
    </source>
</evidence>
<feature type="compositionally biased region" description="Basic and acidic residues" evidence="11">
    <location>
        <begin position="636"/>
        <end position="649"/>
    </location>
</feature>
<evidence type="ECO:0000256" key="2">
    <source>
        <dbReference type="ARBA" id="ARBA00004286"/>
    </source>
</evidence>
<dbReference type="GO" id="GO:0042393">
    <property type="term" value="F:histone binding"/>
    <property type="evidence" value="ECO:0007669"/>
    <property type="project" value="InterPro"/>
</dbReference>
<evidence type="ECO:0000256" key="11">
    <source>
        <dbReference type="SAM" id="MobiDB-lite"/>
    </source>
</evidence>
<dbReference type="InterPro" id="IPR038298">
    <property type="entry name" value="Daxx_N_sf"/>
</dbReference>
<evidence type="ECO:0000256" key="10">
    <source>
        <dbReference type="SAM" id="Coils"/>
    </source>
</evidence>
<feature type="compositionally biased region" description="Low complexity" evidence="11">
    <location>
        <begin position="485"/>
        <end position="494"/>
    </location>
</feature>
<feature type="compositionally biased region" description="Polar residues" evidence="11">
    <location>
        <begin position="804"/>
        <end position="813"/>
    </location>
</feature>
<feature type="compositionally biased region" description="Basic and acidic residues" evidence="11">
    <location>
        <begin position="754"/>
        <end position="764"/>
    </location>
</feature>
<feature type="domain" description="Daxx histone-binding" evidence="12">
    <location>
        <begin position="346"/>
        <end position="426"/>
    </location>
</feature>
<gene>
    <name evidence="13" type="ORF">g.15029</name>
</gene>
<feature type="compositionally biased region" description="Basic and acidic residues" evidence="11">
    <location>
        <begin position="546"/>
        <end position="556"/>
    </location>
</feature>
<feature type="compositionally biased region" description="Basic residues" evidence="11">
    <location>
        <begin position="689"/>
        <end position="710"/>
    </location>
</feature>
<evidence type="ECO:0000256" key="4">
    <source>
        <dbReference type="ARBA" id="ARBA00022454"/>
    </source>
</evidence>
<keyword evidence="9" id="KW-0539">Nucleus</keyword>
<feature type="compositionally biased region" description="Basic residues" evidence="11">
    <location>
        <begin position="442"/>
        <end position="455"/>
    </location>
</feature>
<evidence type="ECO:0000256" key="9">
    <source>
        <dbReference type="ARBA" id="ARBA00023242"/>
    </source>
</evidence>
<dbReference type="InterPro" id="IPR046378">
    <property type="entry name" value="DAXX_histone-bd"/>
</dbReference>
<keyword evidence="8" id="KW-0143">Chaperone</keyword>
<evidence type="ECO:0000313" key="13">
    <source>
        <dbReference type="EMBL" id="JAS63764.1"/>
    </source>
</evidence>
<evidence type="ECO:0000259" key="12">
    <source>
        <dbReference type="Pfam" id="PF20920"/>
    </source>
</evidence>
<dbReference type="GO" id="GO:0005694">
    <property type="term" value="C:chromosome"/>
    <property type="evidence" value="ECO:0007669"/>
    <property type="project" value="UniProtKB-SubCell"/>
</dbReference>
<organism evidence="13">
    <name type="scientific">Cuerna arida</name>
    <dbReference type="NCBI Taxonomy" id="1464854"/>
    <lineage>
        <taxon>Eukaryota</taxon>
        <taxon>Metazoa</taxon>
        <taxon>Ecdysozoa</taxon>
        <taxon>Arthropoda</taxon>
        <taxon>Hexapoda</taxon>
        <taxon>Insecta</taxon>
        <taxon>Pterygota</taxon>
        <taxon>Neoptera</taxon>
        <taxon>Paraneoptera</taxon>
        <taxon>Hemiptera</taxon>
        <taxon>Auchenorrhyncha</taxon>
        <taxon>Membracoidea</taxon>
        <taxon>Cicadellidae</taxon>
        <taxon>Cicadellinae</taxon>
        <taxon>Proconiini</taxon>
        <taxon>Cuerna</taxon>
    </lineage>
</organism>
<dbReference type="EMBL" id="GECZ01006005">
    <property type="protein sequence ID" value="JAS63764.1"/>
    <property type="molecule type" value="Transcribed_RNA"/>
</dbReference>
<comment type="subcellular location">
    <subcellularLocation>
        <location evidence="2">Chromosome</location>
    </subcellularLocation>
    <subcellularLocation>
        <location evidence="3">Cytoplasm</location>
    </subcellularLocation>
    <subcellularLocation>
        <location evidence="1">Nucleus</location>
    </subcellularLocation>
</comment>
<feature type="compositionally biased region" description="Low complexity" evidence="11">
    <location>
        <begin position="610"/>
        <end position="635"/>
    </location>
</feature>
<feature type="compositionally biased region" description="Basic and acidic residues" evidence="11">
    <location>
        <begin position="583"/>
        <end position="592"/>
    </location>
</feature>
<keyword evidence="6" id="KW-0053">Apoptosis</keyword>
<feature type="coiled-coil region" evidence="10">
    <location>
        <begin position="242"/>
        <end position="269"/>
    </location>
</feature>
<dbReference type="GO" id="GO:0006915">
    <property type="term" value="P:apoptotic process"/>
    <property type="evidence" value="ECO:0007669"/>
    <property type="project" value="UniProtKB-KW"/>
</dbReference>
<dbReference type="PANTHER" id="PTHR12766:SF7">
    <property type="entry name" value="DEATH DOMAIN-ASSOCIATED PROTEIN 6"/>
    <property type="match status" value="1"/>
</dbReference>
<dbReference type="AlphaFoldDB" id="A0A1B6GMW0"/>
<dbReference type="GO" id="GO:0005737">
    <property type="term" value="C:cytoplasm"/>
    <property type="evidence" value="ECO:0007669"/>
    <property type="project" value="UniProtKB-SubCell"/>
</dbReference>
<feature type="compositionally biased region" description="Basic and acidic residues" evidence="11">
    <location>
        <begin position="473"/>
        <end position="482"/>
    </location>
</feature>
<dbReference type="Gene3D" id="1.20.58.2170">
    <property type="match status" value="1"/>
</dbReference>
<evidence type="ECO:0000256" key="6">
    <source>
        <dbReference type="ARBA" id="ARBA00022703"/>
    </source>
</evidence>
<dbReference type="PANTHER" id="PTHR12766">
    <property type="entry name" value="DEATH DOMAIN-ASSOCIATED PROTEIN 6 DAXX"/>
    <property type="match status" value="1"/>
</dbReference>
<keyword evidence="7 10" id="KW-0175">Coiled coil</keyword>
<evidence type="ECO:0000256" key="3">
    <source>
        <dbReference type="ARBA" id="ARBA00004496"/>
    </source>
</evidence>
<reference evidence="13" key="1">
    <citation type="submission" date="2015-11" db="EMBL/GenBank/DDBJ databases">
        <title>De novo transcriptome assembly of four potential Pierce s Disease insect vectors from Arizona vineyards.</title>
        <authorList>
            <person name="Tassone E.E."/>
        </authorList>
    </citation>
    <scope>NUCLEOTIDE SEQUENCE</scope>
</reference>
<dbReference type="GO" id="GO:0016605">
    <property type="term" value="C:PML body"/>
    <property type="evidence" value="ECO:0007669"/>
    <property type="project" value="TreeGrafter"/>
</dbReference>
<evidence type="ECO:0000256" key="5">
    <source>
        <dbReference type="ARBA" id="ARBA00022490"/>
    </source>
</evidence>
<keyword evidence="4" id="KW-0158">Chromosome</keyword>
<keyword evidence="5" id="KW-0963">Cytoplasm</keyword>
<feature type="non-terminal residue" evidence="13">
    <location>
        <position position="848"/>
    </location>
</feature>
<evidence type="ECO:0000256" key="7">
    <source>
        <dbReference type="ARBA" id="ARBA00023054"/>
    </source>
</evidence>
<dbReference type="Gene3D" id="1.10.8.810">
    <property type="entry name" value="Daxx helical bundle domain"/>
    <property type="match status" value="1"/>
</dbReference>
<sequence length="848" mass="95137">METSETKCVLLTSSDEENVECMPKILSTVSLQGTSLGFQDHTEQEDASNLLYPVCEIKEENNDEKELSKDGGEERVKPEKKKIKLTQLSSVKHVSGPKQKALNSRRNDSNNVVDARNLALQESLFKTKELFDTFLRVCQDQETSNEMEKVVEKLMRAYSKAKQEYLGSLVFQNILEAETEKVNTSSEKPWLNLKLVLDEMKHNKKLTAPKLKLGESEDSQVDAAVSNDEEPVIECPKKRRHLKKLEKTLRALNLKIKKLEEKEVDWSDEDNGTYVKLDRYRTQFIKVYNKVCEIKGKLADADRPYLRKVSFAGTTYPHINRCIERFYNKHRDFPDFQDIKKLVTIANEQENIQLPPIKIQEIAAAAFKEFGEMLKRLRQYDDYDVLISYLDQQVDPARDDKQLQEQLNMNAMLFRKKEQEVIDKFAAEEAGVGSADLSDSKPKKKRILTSPRKKQTLPLGKRSLSSSDDSSDEEKKPLDANKNKPGPSLSSSEGDSSDDESSLTTKRSPVMKRKAAVKKESFVGKGKTLVGKNRIVKRGKVSNSPKKSEMPKRSLSSDEESDAKDPKDSFANYLGLKGTLTRNETKEDMIKEESDEDISCVQEVKPSPLESNAKSASSKNSSDSESVLKTKPTPLKKTDDQPDKSDLTSKRSLKKPVRRAQVIENKEDSNSGSEPIEIFESNSESGSVNKKKPTVAVTHKRIGNPNKRKLSLSSENSDRTSSDEESGEESEKKDLSDAELSTGSKDLSPDSSDDEKKEDKKASDIDDSIIVLSEDIPSQPAANKPVTNNAPDSSDSDDIFVVSPQESTPSVQTVAPRKTMPQMKEKSSVKPNFPRNGRAPGPLSSYLT</sequence>
<dbReference type="GO" id="GO:0003713">
    <property type="term" value="F:transcription coactivator activity"/>
    <property type="evidence" value="ECO:0007669"/>
    <property type="project" value="TreeGrafter"/>
</dbReference>
<dbReference type="GO" id="GO:0003714">
    <property type="term" value="F:transcription corepressor activity"/>
    <property type="evidence" value="ECO:0007669"/>
    <property type="project" value="TreeGrafter"/>
</dbReference>
<name>A0A1B6GMW0_9HEMI</name>